<evidence type="ECO:0000313" key="4">
    <source>
        <dbReference type="EMBL" id="SMH48700.1"/>
    </source>
</evidence>
<dbReference type="STRING" id="1891671.SAMN06295885_3105"/>
<dbReference type="Pfam" id="PF00440">
    <property type="entry name" value="TetR_N"/>
    <property type="match status" value="1"/>
</dbReference>
<dbReference type="SUPFAM" id="SSF46689">
    <property type="entry name" value="Homeodomain-like"/>
    <property type="match status" value="1"/>
</dbReference>
<evidence type="ECO:0000313" key="5">
    <source>
        <dbReference type="Proteomes" id="UP000193711"/>
    </source>
</evidence>
<evidence type="ECO:0000256" key="1">
    <source>
        <dbReference type="ARBA" id="ARBA00023125"/>
    </source>
</evidence>
<keyword evidence="5" id="KW-1185">Reference proteome</keyword>
<accession>A0A1X7PBP6</accession>
<reference evidence="5" key="1">
    <citation type="submission" date="2017-04" db="EMBL/GenBank/DDBJ databases">
        <authorList>
            <person name="Varghese N."/>
            <person name="Submissions S."/>
        </authorList>
    </citation>
    <scope>NUCLEOTIDE SEQUENCE [LARGE SCALE GENOMIC DNA]</scope>
    <source>
        <strain evidence="5">VKM Ac-2121</strain>
    </source>
</reference>
<sequence>MSSAPTGRPRASGASLTGRGTRADILAASAELFCTEGFGSTSTHAIAAAAGIRQASLYHHFGGKHAVLLELLLGTVQPSLDAAAVLLTREEPPAARLWALCISDVRLLAAGEHNIGALYLLPELGDERFAEFRERRSELETAYRTLVAACGVADAGTGASLVLALVENVILQRRRQPVVPDAYAEAVALAALRVLDLDRAAVAEALAVGPGLLPHLR</sequence>
<dbReference type="InterPro" id="IPR001647">
    <property type="entry name" value="HTH_TetR"/>
</dbReference>
<dbReference type="EMBL" id="FXBM01000003">
    <property type="protein sequence ID" value="SMH48700.1"/>
    <property type="molecule type" value="Genomic_DNA"/>
</dbReference>
<dbReference type="InterPro" id="IPR050109">
    <property type="entry name" value="HTH-type_TetR-like_transc_reg"/>
</dbReference>
<name>A0A1X7PBP6_9MICO</name>
<feature type="DNA-binding region" description="H-T-H motif" evidence="2">
    <location>
        <begin position="42"/>
        <end position="61"/>
    </location>
</feature>
<dbReference type="GO" id="GO:0003700">
    <property type="term" value="F:DNA-binding transcription factor activity"/>
    <property type="evidence" value="ECO:0007669"/>
    <property type="project" value="TreeGrafter"/>
</dbReference>
<feature type="domain" description="HTH tetR-type" evidence="3">
    <location>
        <begin position="19"/>
        <end position="79"/>
    </location>
</feature>
<dbReference type="Gene3D" id="1.10.357.10">
    <property type="entry name" value="Tetracycline Repressor, domain 2"/>
    <property type="match status" value="1"/>
</dbReference>
<dbReference type="PANTHER" id="PTHR30055">
    <property type="entry name" value="HTH-TYPE TRANSCRIPTIONAL REGULATOR RUTR"/>
    <property type="match status" value="1"/>
</dbReference>
<evidence type="ECO:0000259" key="3">
    <source>
        <dbReference type="PROSITE" id="PS50977"/>
    </source>
</evidence>
<dbReference type="InterPro" id="IPR009057">
    <property type="entry name" value="Homeodomain-like_sf"/>
</dbReference>
<evidence type="ECO:0000256" key="2">
    <source>
        <dbReference type="PROSITE-ProRule" id="PRU00335"/>
    </source>
</evidence>
<dbReference type="Proteomes" id="UP000193711">
    <property type="component" value="Unassembled WGS sequence"/>
</dbReference>
<dbReference type="PROSITE" id="PS50977">
    <property type="entry name" value="HTH_TETR_2"/>
    <property type="match status" value="1"/>
</dbReference>
<dbReference type="RefSeq" id="WP_085477526.1">
    <property type="nucleotide sequence ID" value="NZ_FXBM01000003.1"/>
</dbReference>
<organism evidence="4 5">
    <name type="scientific">Rathayibacter oskolensis</name>
    <dbReference type="NCBI Taxonomy" id="1891671"/>
    <lineage>
        <taxon>Bacteria</taxon>
        <taxon>Bacillati</taxon>
        <taxon>Actinomycetota</taxon>
        <taxon>Actinomycetes</taxon>
        <taxon>Micrococcales</taxon>
        <taxon>Microbacteriaceae</taxon>
        <taxon>Rathayibacter</taxon>
    </lineage>
</organism>
<dbReference type="PANTHER" id="PTHR30055:SF209">
    <property type="entry name" value="POSSIBLE TRANSCRIPTIONAL REGULATORY PROTEIN (PROBABLY TETR-FAMILY)"/>
    <property type="match status" value="1"/>
</dbReference>
<dbReference type="AlphaFoldDB" id="A0A1X7PBP6"/>
<keyword evidence="1 2" id="KW-0238">DNA-binding</keyword>
<dbReference type="PRINTS" id="PR00455">
    <property type="entry name" value="HTHTETR"/>
</dbReference>
<proteinExistence type="predicted"/>
<protein>
    <submittedName>
        <fullName evidence="4">Transcriptional regulator, TetR family</fullName>
    </submittedName>
</protein>
<dbReference type="OrthoDB" id="3766519at2"/>
<gene>
    <name evidence="4" type="ORF">SAMN06295885_3105</name>
</gene>
<dbReference type="GO" id="GO:0000976">
    <property type="term" value="F:transcription cis-regulatory region binding"/>
    <property type="evidence" value="ECO:0007669"/>
    <property type="project" value="TreeGrafter"/>
</dbReference>